<dbReference type="PANTHER" id="PTHR30154">
    <property type="entry name" value="LEUCINE-RESPONSIVE REGULATORY PROTEIN"/>
    <property type="match status" value="1"/>
</dbReference>
<feature type="domain" description="HTH asnC-type" evidence="4">
    <location>
        <begin position="14"/>
        <end position="83"/>
    </location>
</feature>
<dbReference type="InterPro" id="IPR000485">
    <property type="entry name" value="AsnC-type_HTH_dom"/>
</dbReference>
<dbReference type="InterPro" id="IPR011008">
    <property type="entry name" value="Dimeric_a/b-barrel"/>
</dbReference>
<evidence type="ECO:0000256" key="1">
    <source>
        <dbReference type="ARBA" id="ARBA00023015"/>
    </source>
</evidence>
<dbReference type="Proteomes" id="UP000184159">
    <property type="component" value="Unassembled WGS sequence"/>
</dbReference>
<sequence length="169" mass="19942">MQKIRILRLYIMQLDLFDKKILDIMQRNCRLQTERIAEQVGLSASAVQRRIKKLRQAGVIQQEVAIIDPQYLMNHMSFLAGLEIERDNYQTLSHFKSWAEQKENIQQIYYVTGQFDLMVLVTAATALEYDAFIEQLMQENPRIRRVTTHVVLDSPKRSFYTPVKDHQPE</sequence>
<organism evidence="5 6">
    <name type="scientific">Vibrio gazogenes DSM 21264 = NBRC 103151</name>
    <dbReference type="NCBI Taxonomy" id="1123492"/>
    <lineage>
        <taxon>Bacteria</taxon>
        <taxon>Pseudomonadati</taxon>
        <taxon>Pseudomonadota</taxon>
        <taxon>Gammaproteobacteria</taxon>
        <taxon>Vibrionales</taxon>
        <taxon>Vibrionaceae</taxon>
        <taxon>Vibrio</taxon>
    </lineage>
</organism>
<keyword evidence="3" id="KW-0804">Transcription</keyword>
<dbReference type="AlphaFoldDB" id="A0A1M4YKQ2"/>
<dbReference type="Pfam" id="PF13404">
    <property type="entry name" value="HTH_AsnC-type"/>
    <property type="match status" value="1"/>
</dbReference>
<dbReference type="GO" id="GO:0006355">
    <property type="term" value="P:regulation of DNA-templated transcription"/>
    <property type="evidence" value="ECO:0007669"/>
    <property type="project" value="UniProtKB-ARBA"/>
</dbReference>
<dbReference type="SUPFAM" id="SSF46785">
    <property type="entry name" value="Winged helix' DNA-binding domain"/>
    <property type="match status" value="1"/>
</dbReference>
<dbReference type="Gene3D" id="1.10.10.10">
    <property type="entry name" value="Winged helix-like DNA-binding domain superfamily/Winged helix DNA-binding domain"/>
    <property type="match status" value="1"/>
</dbReference>
<dbReference type="InterPro" id="IPR011991">
    <property type="entry name" value="ArsR-like_HTH"/>
</dbReference>
<evidence type="ECO:0000259" key="4">
    <source>
        <dbReference type="PROSITE" id="PS50956"/>
    </source>
</evidence>
<dbReference type="Gene3D" id="3.30.70.920">
    <property type="match status" value="1"/>
</dbReference>
<keyword evidence="6" id="KW-1185">Reference proteome</keyword>
<dbReference type="EMBL" id="FQUH01000005">
    <property type="protein sequence ID" value="SHF05986.1"/>
    <property type="molecule type" value="Genomic_DNA"/>
</dbReference>
<dbReference type="InterPro" id="IPR036388">
    <property type="entry name" value="WH-like_DNA-bd_sf"/>
</dbReference>
<name>A0A1M4YKQ2_VIBGA</name>
<dbReference type="InterPro" id="IPR019887">
    <property type="entry name" value="Tscrpt_reg_AsnC/Lrp_C"/>
</dbReference>
<dbReference type="GO" id="GO:0005829">
    <property type="term" value="C:cytosol"/>
    <property type="evidence" value="ECO:0007669"/>
    <property type="project" value="TreeGrafter"/>
</dbReference>
<dbReference type="PRINTS" id="PR00033">
    <property type="entry name" value="HTHASNC"/>
</dbReference>
<proteinExistence type="predicted"/>
<dbReference type="SUPFAM" id="SSF54909">
    <property type="entry name" value="Dimeric alpha+beta barrel"/>
    <property type="match status" value="1"/>
</dbReference>
<accession>A0A1M4YKQ2</accession>
<protein>
    <submittedName>
        <fullName evidence="5">DNA-binding transcriptional regulator, Lrp family</fullName>
    </submittedName>
</protein>
<dbReference type="PANTHER" id="PTHR30154:SF34">
    <property type="entry name" value="TRANSCRIPTIONAL REGULATOR AZLB"/>
    <property type="match status" value="1"/>
</dbReference>
<evidence type="ECO:0000256" key="2">
    <source>
        <dbReference type="ARBA" id="ARBA00023125"/>
    </source>
</evidence>
<dbReference type="InterPro" id="IPR019888">
    <property type="entry name" value="Tscrpt_reg_AsnC-like"/>
</dbReference>
<reference evidence="6" key="1">
    <citation type="submission" date="2016-11" db="EMBL/GenBank/DDBJ databases">
        <authorList>
            <person name="Varghese N."/>
            <person name="Submissions S."/>
        </authorList>
    </citation>
    <scope>NUCLEOTIDE SEQUENCE [LARGE SCALE GENOMIC DNA]</scope>
    <source>
        <strain evidence="6">DSM 21264</strain>
    </source>
</reference>
<dbReference type="GO" id="GO:0043200">
    <property type="term" value="P:response to amino acid"/>
    <property type="evidence" value="ECO:0007669"/>
    <property type="project" value="TreeGrafter"/>
</dbReference>
<evidence type="ECO:0000313" key="5">
    <source>
        <dbReference type="EMBL" id="SHF05986.1"/>
    </source>
</evidence>
<keyword evidence="2 5" id="KW-0238">DNA-binding</keyword>
<dbReference type="Pfam" id="PF01037">
    <property type="entry name" value="AsnC_trans_reg"/>
    <property type="match status" value="1"/>
</dbReference>
<dbReference type="InterPro" id="IPR036390">
    <property type="entry name" value="WH_DNA-bd_sf"/>
</dbReference>
<dbReference type="SMART" id="SM00344">
    <property type="entry name" value="HTH_ASNC"/>
    <property type="match status" value="1"/>
</dbReference>
<evidence type="ECO:0000256" key="3">
    <source>
        <dbReference type="ARBA" id="ARBA00023163"/>
    </source>
</evidence>
<keyword evidence="1" id="KW-0805">Transcription regulation</keyword>
<dbReference type="CDD" id="cd00090">
    <property type="entry name" value="HTH_ARSR"/>
    <property type="match status" value="1"/>
</dbReference>
<gene>
    <name evidence="5" type="ORF">SAMN02745781_01345</name>
</gene>
<evidence type="ECO:0000313" key="6">
    <source>
        <dbReference type="Proteomes" id="UP000184159"/>
    </source>
</evidence>
<dbReference type="GO" id="GO:0043565">
    <property type="term" value="F:sequence-specific DNA binding"/>
    <property type="evidence" value="ECO:0007669"/>
    <property type="project" value="InterPro"/>
</dbReference>
<dbReference type="PROSITE" id="PS50956">
    <property type="entry name" value="HTH_ASNC_2"/>
    <property type="match status" value="1"/>
</dbReference>